<dbReference type="OrthoDB" id="9806150at2"/>
<dbReference type="InterPro" id="IPR015797">
    <property type="entry name" value="NUDIX_hydrolase-like_dom_sf"/>
</dbReference>
<dbReference type="EMBL" id="JTFC01000031">
    <property type="protein sequence ID" value="RUS55243.1"/>
    <property type="molecule type" value="Genomic_DNA"/>
</dbReference>
<dbReference type="SUPFAM" id="SSF55811">
    <property type="entry name" value="Nudix"/>
    <property type="match status" value="1"/>
</dbReference>
<name>A0A433RSW3_9BACL</name>
<proteinExistence type="predicted"/>
<dbReference type="RefSeq" id="WP_020189558.1">
    <property type="nucleotide sequence ID" value="NZ_JTFC01000031.1"/>
</dbReference>
<keyword evidence="5" id="KW-1185">Reference proteome</keyword>
<gene>
    <name evidence="4" type="ORF">QI30_09855</name>
</gene>
<accession>A0A433RSW3</accession>
<dbReference type="InterPro" id="IPR020084">
    <property type="entry name" value="NUDIX_hydrolase_CS"/>
</dbReference>
<dbReference type="GO" id="GO:0019693">
    <property type="term" value="P:ribose phosphate metabolic process"/>
    <property type="evidence" value="ECO:0007669"/>
    <property type="project" value="TreeGrafter"/>
</dbReference>
<evidence type="ECO:0000256" key="2">
    <source>
        <dbReference type="ARBA" id="ARBA00022801"/>
    </source>
</evidence>
<evidence type="ECO:0000313" key="4">
    <source>
        <dbReference type="EMBL" id="RUS55243.1"/>
    </source>
</evidence>
<dbReference type="AlphaFoldDB" id="A0A433RSW3"/>
<dbReference type="FunFam" id="3.90.79.10:FF:000024">
    <property type="entry name" value="ADP-ribose pyrophosphatase"/>
    <property type="match status" value="1"/>
</dbReference>
<dbReference type="PANTHER" id="PTHR11839">
    <property type="entry name" value="UDP/ADP-SUGAR PYROPHOSPHATASE"/>
    <property type="match status" value="1"/>
</dbReference>
<dbReference type="PROSITE" id="PS00893">
    <property type="entry name" value="NUDIX_BOX"/>
    <property type="match status" value="1"/>
</dbReference>
<evidence type="ECO:0000256" key="1">
    <source>
        <dbReference type="ARBA" id="ARBA00001946"/>
    </source>
</evidence>
<dbReference type="PANTHER" id="PTHR11839:SF18">
    <property type="entry name" value="NUDIX HYDROLASE DOMAIN-CONTAINING PROTEIN"/>
    <property type="match status" value="1"/>
</dbReference>
<keyword evidence="2" id="KW-0378">Hydrolase</keyword>
<reference evidence="4 5" key="1">
    <citation type="submission" date="2014-11" db="EMBL/GenBank/DDBJ databases">
        <title>Genome sequence and analysis of novel Kurthia sp.</title>
        <authorList>
            <person name="Lawson J.N."/>
            <person name="Gonzalez J.E."/>
            <person name="Rinauldi L."/>
            <person name="Xuan Z."/>
            <person name="Firman A."/>
            <person name="Shaddox L."/>
            <person name="Trudeau A."/>
            <person name="Shah S."/>
            <person name="Reiman D."/>
        </authorList>
    </citation>
    <scope>NUCLEOTIDE SEQUENCE [LARGE SCALE GENOMIC DNA]</scope>
    <source>
        <strain evidence="4 5">3B1D</strain>
    </source>
</reference>
<evidence type="ECO:0000313" key="5">
    <source>
        <dbReference type="Proteomes" id="UP000288623"/>
    </source>
</evidence>
<protein>
    <submittedName>
        <fullName evidence="4">ADP-ribose pyrophosphatase</fullName>
    </submittedName>
</protein>
<sequence>MKFEEKTIATEPIFSGRVIQVQVDTVTLPDGEQAKREIVKHPGAVGIIPITADGKLIVVEQYRKALNRSIVEIPAGKIEPGEDLTVCALRELEEETGYGTQNLTYLQEVVTSPGFCDEVVHIFVARDIFKLDNPAALDDDEFVEMSAITLEEAQNLMAQGAICDAKTIIAVMWLYNQQRK</sequence>
<feature type="domain" description="Nudix hydrolase" evidence="3">
    <location>
        <begin position="40"/>
        <end position="176"/>
    </location>
</feature>
<evidence type="ECO:0000259" key="3">
    <source>
        <dbReference type="PROSITE" id="PS51462"/>
    </source>
</evidence>
<comment type="cofactor">
    <cofactor evidence="1">
        <name>Mg(2+)</name>
        <dbReference type="ChEBI" id="CHEBI:18420"/>
    </cofactor>
</comment>
<organism evidence="4 5">
    <name type="scientific">Candidatus Kurthia intestinigallinarum</name>
    <dbReference type="NCBI Taxonomy" id="1562256"/>
    <lineage>
        <taxon>Bacteria</taxon>
        <taxon>Bacillati</taxon>
        <taxon>Bacillota</taxon>
        <taxon>Bacilli</taxon>
        <taxon>Bacillales</taxon>
        <taxon>Caryophanaceae</taxon>
        <taxon>Kurthia</taxon>
    </lineage>
</organism>
<dbReference type="InterPro" id="IPR000086">
    <property type="entry name" value="NUDIX_hydrolase_dom"/>
</dbReference>
<dbReference type="Pfam" id="PF00293">
    <property type="entry name" value="NUDIX"/>
    <property type="match status" value="1"/>
</dbReference>
<dbReference type="GO" id="GO:0006753">
    <property type="term" value="P:nucleoside phosphate metabolic process"/>
    <property type="evidence" value="ECO:0007669"/>
    <property type="project" value="TreeGrafter"/>
</dbReference>
<dbReference type="PROSITE" id="PS51462">
    <property type="entry name" value="NUDIX"/>
    <property type="match status" value="1"/>
</dbReference>
<dbReference type="Gene3D" id="3.90.79.10">
    <property type="entry name" value="Nucleoside Triphosphate Pyrophosphohydrolase"/>
    <property type="match status" value="1"/>
</dbReference>
<dbReference type="Proteomes" id="UP000288623">
    <property type="component" value="Unassembled WGS sequence"/>
</dbReference>
<dbReference type="GO" id="GO:0016787">
    <property type="term" value="F:hydrolase activity"/>
    <property type="evidence" value="ECO:0007669"/>
    <property type="project" value="UniProtKB-KW"/>
</dbReference>
<dbReference type="GO" id="GO:0005829">
    <property type="term" value="C:cytosol"/>
    <property type="evidence" value="ECO:0007669"/>
    <property type="project" value="TreeGrafter"/>
</dbReference>
<comment type="caution">
    <text evidence="4">The sequence shown here is derived from an EMBL/GenBank/DDBJ whole genome shotgun (WGS) entry which is preliminary data.</text>
</comment>